<name>X1F7A5_9ZZZZ</name>
<sequence length="61" mass="6756">MLAQPLYFADANLKAEVEWELGVSNPTESDMLGLTNLSASWSNIEYLTGLEYAMNLESLSL</sequence>
<proteinExistence type="predicted"/>
<organism evidence="1">
    <name type="scientific">marine sediment metagenome</name>
    <dbReference type="NCBI Taxonomy" id="412755"/>
    <lineage>
        <taxon>unclassified sequences</taxon>
        <taxon>metagenomes</taxon>
        <taxon>ecological metagenomes</taxon>
    </lineage>
</organism>
<evidence type="ECO:0000313" key="1">
    <source>
        <dbReference type="EMBL" id="GAH16678.1"/>
    </source>
</evidence>
<dbReference type="Gene3D" id="3.80.10.10">
    <property type="entry name" value="Ribonuclease Inhibitor"/>
    <property type="match status" value="1"/>
</dbReference>
<feature type="non-terminal residue" evidence="1">
    <location>
        <position position="61"/>
    </location>
</feature>
<comment type="caution">
    <text evidence="1">The sequence shown here is derived from an EMBL/GenBank/DDBJ whole genome shotgun (WGS) entry which is preliminary data.</text>
</comment>
<dbReference type="InterPro" id="IPR032675">
    <property type="entry name" value="LRR_dom_sf"/>
</dbReference>
<dbReference type="AlphaFoldDB" id="X1F7A5"/>
<gene>
    <name evidence="1" type="ORF">S01H4_58727</name>
</gene>
<reference evidence="1" key="1">
    <citation type="journal article" date="2014" name="Front. Microbiol.">
        <title>High frequency of phylogenetically diverse reductive dehalogenase-homologous genes in deep subseafloor sedimentary metagenomes.</title>
        <authorList>
            <person name="Kawai M."/>
            <person name="Futagami T."/>
            <person name="Toyoda A."/>
            <person name="Takaki Y."/>
            <person name="Nishi S."/>
            <person name="Hori S."/>
            <person name="Arai W."/>
            <person name="Tsubouchi T."/>
            <person name="Morono Y."/>
            <person name="Uchiyama I."/>
            <person name="Ito T."/>
            <person name="Fujiyama A."/>
            <person name="Inagaki F."/>
            <person name="Takami H."/>
        </authorList>
    </citation>
    <scope>NUCLEOTIDE SEQUENCE</scope>
    <source>
        <strain evidence="1">Expedition CK06-06</strain>
    </source>
</reference>
<dbReference type="EMBL" id="BART01034343">
    <property type="protein sequence ID" value="GAH16678.1"/>
    <property type="molecule type" value="Genomic_DNA"/>
</dbReference>
<accession>X1F7A5</accession>
<protein>
    <submittedName>
        <fullName evidence="1">Uncharacterized protein</fullName>
    </submittedName>
</protein>